<evidence type="ECO:0000313" key="2">
    <source>
        <dbReference type="Proteomes" id="UP000494111"/>
    </source>
</evidence>
<gene>
    <name evidence="1" type="ORF">LMG3458_05397</name>
</gene>
<sequence length="216" mass="23409">MDDSRSGGQPAVPYFCQWESAHLAGEIIRKTMRLEEDPAWRGSGANSVEEYARWASHVCGMACLKMVLAARTGKVHPTLELARRSLPYGAYTDVDGHIKGLIYAPFVRFVAQDFGLEADVRVGVRAAELPALMAGAEYFMASVHPWIRWPEREPPAKGGHLVLVTRATADGVTFHNPSGEPGVQADATVPLHVFDTFFAGRGVAILPQGGRPGQDA</sequence>
<proteinExistence type="predicted"/>
<name>A0A6S7BNJ9_9BURK</name>
<dbReference type="AlphaFoldDB" id="A0A6S7BNJ9"/>
<organism evidence="1 2">
    <name type="scientific">Achromobacter deleyi</name>
    <dbReference type="NCBI Taxonomy" id="1353891"/>
    <lineage>
        <taxon>Bacteria</taxon>
        <taxon>Pseudomonadati</taxon>
        <taxon>Pseudomonadota</taxon>
        <taxon>Betaproteobacteria</taxon>
        <taxon>Burkholderiales</taxon>
        <taxon>Alcaligenaceae</taxon>
        <taxon>Achromobacter</taxon>
    </lineage>
</organism>
<evidence type="ECO:0008006" key="3">
    <source>
        <dbReference type="Google" id="ProtNLM"/>
    </source>
</evidence>
<dbReference type="Proteomes" id="UP000494111">
    <property type="component" value="Unassembled WGS sequence"/>
</dbReference>
<accession>A0A6S7BNJ9</accession>
<dbReference type="RefSeq" id="WP_175196395.1">
    <property type="nucleotide sequence ID" value="NZ_CADIJO010000028.1"/>
</dbReference>
<protein>
    <recommendedName>
        <fullName evidence="3">Peptidase C39-like domain-containing protein</fullName>
    </recommendedName>
</protein>
<reference evidence="1 2" key="1">
    <citation type="submission" date="2020-04" db="EMBL/GenBank/DDBJ databases">
        <authorList>
            <person name="De Canck E."/>
        </authorList>
    </citation>
    <scope>NUCLEOTIDE SEQUENCE [LARGE SCALE GENOMIC DNA]</scope>
    <source>
        <strain evidence="1 2">LMG 3458</strain>
    </source>
</reference>
<evidence type="ECO:0000313" key="1">
    <source>
        <dbReference type="EMBL" id="CAB3737126.1"/>
    </source>
</evidence>
<dbReference type="EMBL" id="CADIJO010000028">
    <property type="protein sequence ID" value="CAB3737126.1"/>
    <property type="molecule type" value="Genomic_DNA"/>
</dbReference>